<comment type="similarity">
    <text evidence="2">Belongs to the sulfatase family.</text>
</comment>
<dbReference type="InterPro" id="IPR024607">
    <property type="entry name" value="Sulfatase_CS"/>
</dbReference>
<keyword evidence="3" id="KW-0479">Metal-binding</keyword>
<evidence type="ECO:0000256" key="3">
    <source>
        <dbReference type="ARBA" id="ARBA00022723"/>
    </source>
</evidence>
<dbReference type="SUPFAM" id="SSF53649">
    <property type="entry name" value="Alkaline phosphatase-like"/>
    <property type="match status" value="1"/>
</dbReference>
<comment type="cofactor">
    <cofactor evidence="1">
        <name>Ca(2+)</name>
        <dbReference type="ChEBI" id="CHEBI:29108"/>
    </cofactor>
</comment>
<dbReference type="PROSITE" id="PS00149">
    <property type="entry name" value="SULFATASE_2"/>
    <property type="match status" value="1"/>
</dbReference>
<dbReference type="Gene3D" id="3.30.1120.10">
    <property type="match status" value="1"/>
</dbReference>
<evidence type="ECO:0000256" key="5">
    <source>
        <dbReference type="ARBA" id="ARBA00022801"/>
    </source>
</evidence>
<dbReference type="PANTHER" id="PTHR42693">
    <property type="entry name" value="ARYLSULFATASE FAMILY MEMBER"/>
    <property type="match status" value="1"/>
</dbReference>
<gene>
    <name evidence="8" type="ORF">METZ01_LOCUS14367</name>
</gene>
<dbReference type="InterPro" id="IPR017850">
    <property type="entry name" value="Alkaline_phosphatase_core_sf"/>
</dbReference>
<feature type="domain" description="Sulfatase N-terminal" evidence="7">
    <location>
        <begin position="7"/>
        <end position="307"/>
    </location>
</feature>
<dbReference type="CDD" id="cd16144">
    <property type="entry name" value="ARS_like"/>
    <property type="match status" value="1"/>
</dbReference>
<reference evidence="8" key="1">
    <citation type="submission" date="2018-05" db="EMBL/GenBank/DDBJ databases">
        <authorList>
            <person name="Lanie J.A."/>
            <person name="Ng W.-L."/>
            <person name="Kazmierczak K.M."/>
            <person name="Andrzejewski T.M."/>
            <person name="Davidsen T.M."/>
            <person name="Wayne K.J."/>
            <person name="Tettelin H."/>
            <person name="Glass J.I."/>
            <person name="Rusch D."/>
            <person name="Podicherti R."/>
            <person name="Tsui H.-C.T."/>
            <person name="Winkler M.E."/>
        </authorList>
    </citation>
    <scope>NUCLEOTIDE SEQUENCE</scope>
</reference>
<dbReference type="GO" id="GO:0046872">
    <property type="term" value="F:metal ion binding"/>
    <property type="evidence" value="ECO:0007669"/>
    <property type="project" value="UniProtKB-KW"/>
</dbReference>
<dbReference type="PANTHER" id="PTHR42693:SF42">
    <property type="entry name" value="ARYLSULFATASE G"/>
    <property type="match status" value="1"/>
</dbReference>
<name>A0A381P7A7_9ZZZZ</name>
<keyword evidence="4" id="KW-0732">Signal</keyword>
<evidence type="ECO:0000313" key="8">
    <source>
        <dbReference type="EMBL" id="SUZ61513.1"/>
    </source>
</evidence>
<dbReference type="Gene3D" id="3.40.720.10">
    <property type="entry name" value="Alkaline Phosphatase, subunit A"/>
    <property type="match status" value="1"/>
</dbReference>
<sequence length="426" mass="47150">MGSKFYETPNIDQLAEAGMRFTDAYAATTVCSPTRASILTGQYPARLQVTDWIHGHVRPWAKLQVPDWTHQLPVNTFTIAEALRPAGYISASIGKWHLGDEALGPEMHGFDLNVAGDHRGQPPSYHAPYGIPTLDEPNEQEYLTDRLTDEAIAFVSDNSDRPFFLFLPYYTVHTPIEPEDTRLSKYEAKAEAVKGEWAHRNPGYAAMIESLDDNVGRLLKKLDELAIADQTVVIFASDNGGLVLPSSPWGPVTSNWPLRSGKGSAYEGGVRVPLIVHWPGATVAGAVDGTEVISADIYPTILEIAGVVDPNETTDGLSLVSTLRGESPLVRDALYWHYPHYHPGGASPYGAVRVGRYKLIEYFEDMRVELYDLDEDIGEFINLASTLPEQTVRLLEMLHAWQSEVGAQMPTENPDYDPARALNFTR</sequence>
<dbReference type="AlphaFoldDB" id="A0A381P7A7"/>
<dbReference type="EMBL" id="UINC01000809">
    <property type="protein sequence ID" value="SUZ61513.1"/>
    <property type="molecule type" value="Genomic_DNA"/>
</dbReference>
<accession>A0A381P7A7</accession>
<proteinExistence type="inferred from homology"/>
<dbReference type="Pfam" id="PF00884">
    <property type="entry name" value="Sulfatase"/>
    <property type="match status" value="1"/>
</dbReference>
<evidence type="ECO:0000256" key="6">
    <source>
        <dbReference type="ARBA" id="ARBA00022837"/>
    </source>
</evidence>
<evidence type="ECO:0000259" key="7">
    <source>
        <dbReference type="Pfam" id="PF00884"/>
    </source>
</evidence>
<dbReference type="GO" id="GO:0004065">
    <property type="term" value="F:arylsulfatase activity"/>
    <property type="evidence" value="ECO:0007669"/>
    <property type="project" value="TreeGrafter"/>
</dbReference>
<dbReference type="InterPro" id="IPR050738">
    <property type="entry name" value="Sulfatase"/>
</dbReference>
<keyword evidence="6" id="KW-0106">Calcium</keyword>
<keyword evidence="5" id="KW-0378">Hydrolase</keyword>
<evidence type="ECO:0000256" key="4">
    <source>
        <dbReference type="ARBA" id="ARBA00022729"/>
    </source>
</evidence>
<evidence type="ECO:0000256" key="2">
    <source>
        <dbReference type="ARBA" id="ARBA00008779"/>
    </source>
</evidence>
<evidence type="ECO:0000256" key="1">
    <source>
        <dbReference type="ARBA" id="ARBA00001913"/>
    </source>
</evidence>
<organism evidence="8">
    <name type="scientific">marine metagenome</name>
    <dbReference type="NCBI Taxonomy" id="408172"/>
    <lineage>
        <taxon>unclassified sequences</taxon>
        <taxon>metagenomes</taxon>
        <taxon>ecological metagenomes</taxon>
    </lineage>
</organism>
<protein>
    <recommendedName>
        <fullName evidence="7">Sulfatase N-terminal domain-containing protein</fullName>
    </recommendedName>
</protein>
<dbReference type="InterPro" id="IPR000917">
    <property type="entry name" value="Sulfatase_N"/>
</dbReference>